<organism evidence="2 3">
    <name type="scientific">Pseudodonghicola flavimaris</name>
    <dbReference type="NCBI Taxonomy" id="3050036"/>
    <lineage>
        <taxon>Bacteria</taxon>
        <taxon>Pseudomonadati</taxon>
        <taxon>Pseudomonadota</taxon>
        <taxon>Alphaproteobacteria</taxon>
        <taxon>Rhodobacterales</taxon>
        <taxon>Paracoccaceae</taxon>
        <taxon>Pseudodonghicola</taxon>
    </lineage>
</organism>
<dbReference type="EC" id="2.4.-.-" evidence="2"/>
<dbReference type="Proteomes" id="UP001243757">
    <property type="component" value="Unassembled WGS sequence"/>
</dbReference>
<dbReference type="Pfam" id="PF13692">
    <property type="entry name" value="Glyco_trans_1_4"/>
    <property type="match status" value="1"/>
</dbReference>
<gene>
    <name evidence="2" type="ORF">QO033_20890</name>
</gene>
<accession>A0ABT7F6B0</accession>
<dbReference type="PANTHER" id="PTHR12526:SF630">
    <property type="entry name" value="GLYCOSYLTRANSFERASE"/>
    <property type="match status" value="1"/>
</dbReference>
<sequence length="338" mass="36123">MLRIAHLIDDTNPGGVTRYLDFIARDPDMAELAEHRIVPVPRNRPTAVPVEADIVVSHLTISWRGLPGLMLLRARHSGQPLIHVEHSYSAGFAAANVTAPGRFRRLLRCAYALFDRVVAVSQAQAGWLAQRELVAAGALTVIPPCVDLSVFRAMKAPSGPVRSIGAIGRFDRQKGFDLLIRAFRALPDPDLRLRLIGDGPERVVLEALADEDPRIHFTGFTADPAAELSRCDAIAMPSRWEPYGLVAQEARAARRPVLCSAVDGLGDAGRGLSPVADGSISAWISALVHLTGADHALLPATDGLPAELHTLAGWHGLLAQLAPNTAGARPADVAVRSA</sequence>
<keyword evidence="2" id="KW-0808">Transferase</keyword>
<dbReference type="GO" id="GO:0016757">
    <property type="term" value="F:glycosyltransferase activity"/>
    <property type="evidence" value="ECO:0007669"/>
    <property type="project" value="UniProtKB-KW"/>
</dbReference>
<dbReference type="SUPFAM" id="SSF53756">
    <property type="entry name" value="UDP-Glycosyltransferase/glycogen phosphorylase"/>
    <property type="match status" value="1"/>
</dbReference>
<evidence type="ECO:0000313" key="2">
    <source>
        <dbReference type="EMBL" id="MDK3020146.1"/>
    </source>
</evidence>
<dbReference type="Gene3D" id="3.40.50.2000">
    <property type="entry name" value="Glycogen Phosphorylase B"/>
    <property type="match status" value="2"/>
</dbReference>
<feature type="domain" description="Glycosyltransferase subfamily 4-like N-terminal" evidence="1">
    <location>
        <begin position="51"/>
        <end position="149"/>
    </location>
</feature>
<protein>
    <submittedName>
        <fullName evidence="2">Glycosyltransferase</fullName>
        <ecNumber evidence="2">2.4.-.-</ecNumber>
    </submittedName>
</protein>
<dbReference type="RefSeq" id="WP_284482838.1">
    <property type="nucleotide sequence ID" value="NZ_JASNJD010000022.1"/>
</dbReference>
<dbReference type="PANTHER" id="PTHR12526">
    <property type="entry name" value="GLYCOSYLTRANSFERASE"/>
    <property type="match status" value="1"/>
</dbReference>
<dbReference type="Pfam" id="PF13439">
    <property type="entry name" value="Glyco_transf_4"/>
    <property type="match status" value="1"/>
</dbReference>
<keyword evidence="2" id="KW-0328">Glycosyltransferase</keyword>
<dbReference type="InterPro" id="IPR028098">
    <property type="entry name" value="Glyco_trans_4-like_N"/>
</dbReference>
<evidence type="ECO:0000313" key="3">
    <source>
        <dbReference type="Proteomes" id="UP001243757"/>
    </source>
</evidence>
<reference evidence="2 3" key="1">
    <citation type="submission" date="2023-05" db="EMBL/GenBank/DDBJ databases">
        <title>Pseudodonghicola sp. nov.</title>
        <authorList>
            <person name="Huang J."/>
        </authorList>
    </citation>
    <scope>NUCLEOTIDE SEQUENCE [LARGE SCALE GENOMIC DNA]</scope>
    <source>
        <strain evidence="2 3">IC7</strain>
    </source>
</reference>
<name>A0ABT7F6B0_9RHOB</name>
<proteinExistence type="predicted"/>
<comment type="caution">
    <text evidence="2">The sequence shown here is derived from an EMBL/GenBank/DDBJ whole genome shotgun (WGS) entry which is preliminary data.</text>
</comment>
<dbReference type="EMBL" id="JASNJD010000022">
    <property type="protein sequence ID" value="MDK3020146.1"/>
    <property type="molecule type" value="Genomic_DNA"/>
</dbReference>
<keyword evidence="3" id="KW-1185">Reference proteome</keyword>
<evidence type="ECO:0000259" key="1">
    <source>
        <dbReference type="Pfam" id="PF13439"/>
    </source>
</evidence>